<dbReference type="Proteomes" id="UP001143307">
    <property type="component" value="Unassembled WGS sequence"/>
</dbReference>
<organism evidence="7 8">
    <name type="scientific">Candidatus Seongchinamella marina</name>
    <dbReference type="NCBI Taxonomy" id="2518990"/>
    <lineage>
        <taxon>Bacteria</taxon>
        <taxon>Pseudomonadati</taxon>
        <taxon>Pseudomonadota</taxon>
        <taxon>Gammaproteobacteria</taxon>
        <taxon>Cellvibrionales</taxon>
        <taxon>Halieaceae</taxon>
        <taxon>Seongchinamella</taxon>
    </lineage>
</organism>
<dbReference type="InterPro" id="IPR039994">
    <property type="entry name" value="NO66-like"/>
</dbReference>
<keyword evidence="5" id="KW-0408">Iron</keyword>
<dbReference type="SMART" id="SM00558">
    <property type="entry name" value="JmjC"/>
    <property type="match status" value="1"/>
</dbReference>
<reference evidence="7" key="1">
    <citation type="submission" date="2019-02" db="EMBL/GenBank/DDBJ databases">
        <authorList>
            <person name="Li S.-H."/>
        </authorList>
    </citation>
    <scope>NUCLEOTIDE SEQUENCE</scope>
    <source>
        <strain evidence="7">IMCC8485</strain>
    </source>
</reference>
<evidence type="ECO:0000313" key="8">
    <source>
        <dbReference type="Proteomes" id="UP001143307"/>
    </source>
</evidence>
<dbReference type="PANTHER" id="PTHR13096:SF8">
    <property type="entry name" value="RIBOSOMAL OXYGENASE 1"/>
    <property type="match status" value="1"/>
</dbReference>
<evidence type="ECO:0000256" key="4">
    <source>
        <dbReference type="ARBA" id="ARBA00023002"/>
    </source>
</evidence>
<dbReference type="PROSITE" id="PS51184">
    <property type="entry name" value="JMJC"/>
    <property type="match status" value="1"/>
</dbReference>
<keyword evidence="4" id="KW-0560">Oxidoreductase</keyword>
<comment type="caution">
    <text evidence="7">The sequence shown here is derived from an EMBL/GenBank/DDBJ whole genome shotgun (WGS) entry which is preliminary data.</text>
</comment>
<dbReference type="SUPFAM" id="SSF51197">
    <property type="entry name" value="Clavaminate synthase-like"/>
    <property type="match status" value="1"/>
</dbReference>
<dbReference type="PANTHER" id="PTHR13096">
    <property type="entry name" value="MINA53 MYC INDUCED NUCLEAR ANTIGEN"/>
    <property type="match status" value="1"/>
</dbReference>
<proteinExistence type="predicted"/>
<evidence type="ECO:0000256" key="1">
    <source>
        <dbReference type="ARBA" id="ARBA00001954"/>
    </source>
</evidence>
<dbReference type="Pfam" id="PF08007">
    <property type="entry name" value="JmjC_2"/>
    <property type="match status" value="1"/>
</dbReference>
<dbReference type="Gene3D" id="2.60.120.650">
    <property type="entry name" value="Cupin"/>
    <property type="match status" value="1"/>
</dbReference>
<dbReference type="EMBL" id="SHNP01000002">
    <property type="protein sequence ID" value="MCX2973244.1"/>
    <property type="molecule type" value="Genomic_DNA"/>
</dbReference>
<comment type="cofactor">
    <cofactor evidence="1">
        <name>Fe(2+)</name>
        <dbReference type="ChEBI" id="CHEBI:29033"/>
    </cofactor>
</comment>
<gene>
    <name evidence="7" type="ORF">EYC87_06545</name>
</gene>
<accession>A0ABT3SVB2</accession>
<keyword evidence="2" id="KW-0479">Metal-binding</keyword>
<dbReference type="Pfam" id="PF20514">
    <property type="entry name" value="WHD_ROXA"/>
    <property type="match status" value="1"/>
</dbReference>
<evidence type="ECO:0000256" key="5">
    <source>
        <dbReference type="ARBA" id="ARBA00023004"/>
    </source>
</evidence>
<keyword evidence="3" id="KW-0223">Dioxygenase</keyword>
<protein>
    <submittedName>
        <fullName evidence="7">Cupin domain-containing protein</fullName>
    </submittedName>
</protein>
<evidence type="ECO:0000256" key="3">
    <source>
        <dbReference type="ARBA" id="ARBA00022964"/>
    </source>
</evidence>
<dbReference type="CDD" id="cd02208">
    <property type="entry name" value="cupin_RmlC-like"/>
    <property type="match status" value="1"/>
</dbReference>
<evidence type="ECO:0000259" key="6">
    <source>
        <dbReference type="PROSITE" id="PS51184"/>
    </source>
</evidence>
<name>A0ABT3SVB2_9GAMM</name>
<evidence type="ECO:0000313" key="7">
    <source>
        <dbReference type="EMBL" id="MCX2973244.1"/>
    </source>
</evidence>
<keyword evidence="8" id="KW-1185">Reference proteome</keyword>
<dbReference type="InterPro" id="IPR046799">
    <property type="entry name" value="ROXA-like_wH"/>
</dbReference>
<dbReference type="RefSeq" id="WP_279252186.1">
    <property type="nucleotide sequence ID" value="NZ_SHNP01000002.1"/>
</dbReference>
<feature type="domain" description="JmjC" evidence="6">
    <location>
        <begin position="94"/>
        <end position="222"/>
    </location>
</feature>
<dbReference type="InterPro" id="IPR003347">
    <property type="entry name" value="JmjC_dom"/>
</dbReference>
<evidence type="ECO:0000256" key="2">
    <source>
        <dbReference type="ARBA" id="ARBA00022723"/>
    </source>
</evidence>
<sequence length="377" mass="42434">MSSDWELNLDKEQFLAQHWQKAPLLIRGAIKNFKPPISSDELAGLAYEEEVEARIVEHQEDNWQLFHGPFSATDYQRKHPWTLLVQAVDQYIPEVAQLRKLVDFIPQWRVDDVMASYASDGGSVGPHFDNYDVFLLQGEGHRLWKTGQFCDSSSPLVDHDSLRLLSQFNTEAEYLLEPGDILYVPPGIAHWGTAQGECTTFSIGFRAPRITEMVSRFTDALIEQLDPDLFYSDARIEVATRPGEIRPRDLDRVSAQIQAALDQSEGNHWFGELATEPRYEQFPDEDELSEARSQLSDGANGIELNSAAKLAWQHEAGRVVVFANGDSRSFSESIMPLQIALSDAWKLNKAELAAACADPESSGWLDYLLESGCVFIL</sequence>
<dbReference type="Gene3D" id="3.40.366.30">
    <property type="entry name" value="50S ribosomal protein L16 arginine hydroxylase, Chain A, Domain 2"/>
    <property type="match status" value="1"/>
</dbReference>